<gene>
    <name evidence="4" type="ORF">GCM10009019_12660</name>
</gene>
<evidence type="ECO:0000313" key="4">
    <source>
        <dbReference type="EMBL" id="GAA0651198.1"/>
    </source>
</evidence>
<dbReference type="EMBL" id="BAAADU010000002">
    <property type="protein sequence ID" value="GAA0651198.1"/>
    <property type="molecule type" value="Genomic_DNA"/>
</dbReference>
<evidence type="ECO:0000259" key="3">
    <source>
        <dbReference type="Pfam" id="PF26255"/>
    </source>
</evidence>
<feature type="transmembrane region" description="Helical" evidence="2">
    <location>
        <begin position="683"/>
        <end position="711"/>
    </location>
</feature>
<dbReference type="InterPro" id="IPR058677">
    <property type="entry name" value="ORF4_N"/>
</dbReference>
<keyword evidence="2" id="KW-1133">Transmembrane helix</keyword>
<accession>A0AAV3T003</accession>
<evidence type="ECO:0000256" key="1">
    <source>
        <dbReference type="SAM" id="MobiDB-lite"/>
    </source>
</evidence>
<feature type="domain" description="Envelope protein N-terminal" evidence="3">
    <location>
        <begin position="80"/>
        <end position="277"/>
    </location>
</feature>
<evidence type="ECO:0000256" key="2">
    <source>
        <dbReference type="SAM" id="Phobius"/>
    </source>
</evidence>
<dbReference type="AlphaFoldDB" id="A0AAV3T003"/>
<proteinExistence type="predicted"/>
<sequence length="714" mass="76997">MTNRFASLLAALVVVSTVLGGVGFAATPAAASSDDVTVCNSEENMLGWLSGFFRGYGGTNAYSQEDGVTHANPNPCYMQGNTIDGDTETEAARRLASLALEDKAFTMQYFDQWDNYAQRLQNPAIGDGRTAFIESVTNGSEEISAVTDAHTAAHERVAKQQLHLWRQYLSQTNALAGLVYQAQDAGVADNIRIGYINDNGTYKTGYKVSRVTSPDFAANKSTATTVVTASGEQVVVPTLWKYNDSSDSLESGGAIDTVNPLTQDVLVQVWNPETGSWVDLINTATFTQSLGPTYDGTGLPRSIDLTKAKKVKVDLSLGNLPVDGESDTMLQIGDVTVETRQGQYSYWTDINGPNTPSPQKSGSGVTVTVTYNEGEVTISNSNGPVHTFTPSDRTLELTDGDHTNMNNIRVYNVTTRESYTNQFRARHDELESVDNAVIEVLGDSNGGLLSQLYEKLQSGNVSAQDYHTTSWYIQHSMETSDRGDQSWRAMLLSSLGYSLTDVSKTVEVDVLAGSVVDGQQINSTNTYSGWIATDSTPPNGTWTNDMTYSVGDGADLTKPVHIIYTDETGEWVNGTYETDVTSRTAVVSSGDITVQSITNADGEEVENATQHANDPNESNLTKVLEQVKANQEQYKELVEMMDEDNDGDESDATGGGGNGPNFDPSGWFDWVPTPGDVVPDLPYGLIGIGIAGFGIVLLVGPILGPFLIALWSRL</sequence>
<name>A0AAV3T003_9EURY</name>
<evidence type="ECO:0000313" key="5">
    <source>
        <dbReference type="Proteomes" id="UP001500194"/>
    </source>
</evidence>
<dbReference type="Proteomes" id="UP001500194">
    <property type="component" value="Unassembled WGS sequence"/>
</dbReference>
<keyword evidence="2" id="KW-0472">Membrane</keyword>
<reference evidence="4 5" key="1">
    <citation type="journal article" date="2019" name="Int. J. Syst. Evol. Microbiol.">
        <title>The Global Catalogue of Microorganisms (GCM) 10K type strain sequencing project: providing services to taxonomists for standard genome sequencing and annotation.</title>
        <authorList>
            <consortium name="The Broad Institute Genomics Platform"/>
            <consortium name="The Broad Institute Genome Sequencing Center for Infectious Disease"/>
            <person name="Wu L."/>
            <person name="Ma J."/>
        </authorList>
    </citation>
    <scope>NUCLEOTIDE SEQUENCE [LARGE SCALE GENOMIC DNA]</scope>
    <source>
        <strain evidence="4 5">JCM 16327</strain>
    </source>
</reference>
<protein>
    <recommendedName>
        <fullName evidence="3">Envelope protein N-terminal domain-containing protein</fullName>
    </recommendedName>
</protein>
<feature type="region of interest" description="Disordered" evidence="1">
    <location>
        <begin position="644"/>
        <end position="668"/>
    </location>
</feature>
<keyword evidence="2" id="KW-0812">Transmembrane</keyword>
<comment type="caution">
    <text evidence="4">The sequence shown here is derived from an EMBL/GenBank/DDBJ whole genome shotgun (WGS) entry which is preliminary data.</text>
</comment>
<keyword evidence="5" id="KW-1185">Reference proteome</keyword>
<dbReference type="Pfam" id="PF26255">
    <property type="entry name" value="Viral_env_HRPV"/>
    <property type="match status" value="1"/>
</dbReference>
<dbReference type="RefSeq" id="WP_227261043.1">
    <property type="nucleotide sequence ID" value="NZ_BAAADU010000002.1"/>
</dbReference>
<dbReference type="GeneID" id="68574065"/>
<organism evidence="4 5">
    <name type="scientific">Salarchaeum japonicum</name>
    <dbReference type="NCBI Taxonomy" id="555573"/>
    <lineage>
        <taxon>Archaea</taxon>
        <taxon>Methanobacteriati</taxon>
        <taxon>Methanobacteriota</taxon>
        <taxon>Stenosarchaea group</taxon>
        <taxon>Halobacteria</taxon>
        <taxon>Halobacteriales</taxon>
        <taxon>Halobacteriaceae</taxon>
    </lineage>
</organism>